<organism evidence="7 8">
    <name type="scientific">Candidatus Mediterraneibacter stercoravium</name>
    <dbReference type="NCBI Taxonomy" id="2838685"/>
    <lineage>
        <taxon>Bacteria</taxon>
        <taxon>Bacillati</taxon>
        <taxon>Bacillota</taxon>
        <taxon>Clostridia</taxon>
        <taxon>Lachnospirales</taxon>
        <taxon>Lachnospiraceae</taxon>
        <taxon>Mediterraneibacter</taxon>
    </lineage>
</organism>
<proteinExistence type="predicted"/>
<comment type="subunit">
    <text evidence="2">Homodimer.</text>
</comment>
<dbReference type="Pfam" id="PF01869">
    <property type="entry name" value="BcrAD_BadFG"/>
    <property type="match status" value="1"/>
</dbReference>
<dbReference type="EMBL" id="DXAY01000026">
    <property type="protein sequence ID" value="HIZ73825.1"/>
    <property type="molecule type" value="Genomic_DNA"/>
</dbReference>
<evidence type="ECO:0000256" key="2">
    <source>
        <dbReference type="ARBA" id="ARBA00011738"/>
    </source>
</evidence>
<dbReference type="InterPro" id="IPR008275">
    <property type="entry name" value="CoA_E_activase_dom"/>
</dbReference>
<evidence type="ECO:0000256" key="4">
    <source>
        <dbReference type="ARBA" id="ARBA00023004"/>
    </source>
</evidence>
<keyword evidence="4" id="KW-0408">Iron</keyword>
<evidence type="ECO:0000259" key="6">
    <source>
        <dbReference type="Pfam" id="PF01869"/>
    </source>
</evidence>
<evidence type="ECO:0000256" key="3">
    <source>
        <dbReference type="ARBA" id="ARBA00022723"/>
    </source>
</evidence>
<name>A0A9D2G7X2_9FIRM</name>
<dbReference type="InterPro" id="IPR010327">
    <property type="entry name" value="FldB/FldC_alpha/beta"/>
</dbReference>
<evidence type="ECO:0000313" key="7">
    <source>
        <dbReference type="EMBL" id="HIZ73825.1"/>
    </source>
</evidence>
<dbReference type="Proteomes" id="UP000824116">
    <property type="component" value="Unassembled WGS sequence"/>
</dbReference>
<accession>A0A9D2G7X2</accession>
<dbReference type="Pfam" id="PF06050">
    <property type="entry name" value="HGD-D"/>
    <property type="match status" value="2"/>
</dbReference>
<dbReference type="GO" id="GO:0051536">
    <property type="term" value="F:iron-sulfur cluster binding"/>
    <property type="evidence" value="ECO:0007669"/>
    <property type="project" value="UniProtKB-KW"/>
</dbReference>
<sequence>MLGYICKYAPVELFESMGVQMERIEPDVTNFNQAEIRMHPNICSFAKGVLEEVMSGKYEGVILTTCCDSIRRLYDILKEEFPDKFIYMLDTPRTTKDAGITLYEQRIRAMIREYEEFSGETFDEEEFCGYLKGKEEEQQYAVKNGSVNIGIIGARANESIKKILAENGANVAFDLTCTGLGRKVLVEEDDVISGYARGLLSQFPCMRMEQASNRDELIRRSAGSVDGIIYHTVQFCDNYAYEYAWLKEWIDRPLLLLETDYTRQSGGQVRTRIEAFLESLSSGRDGVQNRTGRAGKMRDAIERWKKGDGPMYVMGIDSGSTSTNAVIMDQDRKIKAFSVVRTGAKSGVSAERALNDVLEKAGLTREDISWIVSTGYGRVSISFADENVTEISCHGKGAHYFNPKIRTILDIGGQDSKAIRLNENGEVKDFVMNDKCAAGTGRFLEMIARTLEVSLDELGAIALTSQEKIEITSMCSVFAESEVISLIANNKEKADIADGVCYAIANKASGLLRRVGMEPEFMMTGGVAKNPGVVRAVEEKIGSKLYICEEPEIVGAAGAAVYALEKMN</sequence>
<reference evidence="7" key="2">
    <citation type="submission" date="2021-04" db="EMBL/GenBank/DDBJ databases">
        <authorList>
            <person name="Gilroy R."/>
        </authorList>
    </citation>
    <scope>NUCLEOTIDE SEQUENCE</scope>
    <source>
        <strain evidence="7">CHK196-3914</strain>
    </source>
</reference>
<dbReference type="PANTHER" id="PTHR32329:SF2">
    <property type="entry name" value="BIFUNCTIONAL PROTEIN [INCLUDES 2-HYDROXYACYL-COA DEHYDRATASE (N-TER) AND ITS ACTIVATOR DOMAIN (C_TERM)"/>
    <property type="match status" value="1"/>
</dbReference>
<dbReference type="GO" id="GO:0046872">
    <property type="term" value="F:metal ion binding"/>
    <property type="evidence" value="ECO:0007669"/>
    <property type="project" value="UniProtKB-KW"/>
</dbReference>
<evidence type="ECO:0000256" key="5">
    <source>
        <dbReference type="ARBA" id="ARBA00023014"/>
    </source>
</evidence>
<keyword evidence="5" id="KW-0411">Iron-sulfur</keyword>
<dbReference type="Gene3D" id="3.30.420.40">
    <property type="match status" value="2"/>
</dbReference>
<dbReference type="InterPro" id="IPR043129">
    <property type="entry name" value="ATPase_NBD"/>
</dbReference>
<evidence type="ECO:0000313" key="8">
    <source>
        <dbReference type="Proteomes" id="UP000824116"/>
    </source>
</evidence>
<dbReference type="Gene3D" id="3.40.50.11890">
    <property type="match status" value="1"/>
</dbReference>
<dbReference type="InterPro" id="IPR002731">
    <property type="entry name" value="ATPase_BadF"/>
</dbReference>
<comment type="cofactor">
    <cofactor evidence="1">
        <name>[4Fe-4S] cluster</name>
        <dbReference type="ChEBI" id="CHEBI:49883"/>
    </cofactor>
</comment>
<protein>
    <submittedName>
        <fullName evidence="7">2-hydroxyacyl-CoA dehydratase</fullName>
    </submittedName>
</protein>
<evidence type="ECO:0000256" key="1">
    <source>
        <dbReference type="ARBA" id="ARBA00001966"/>
    </source>
</evidence>
<keyword evidence="3" id="KW-0479">Metal-binding</keyword>
<comment type="caution">
    <text evidence="7">The sequence shown here is derived from an EMBL/GenBank/DDBJ whole genome shotgun (WGS) entry which is preliminary data.</text>
</comment>
<dbReference type="FunFam" id="3.30.420.40:FF:000217">
    <property type="entry name" value="2-hydroxyisocaproyl-CoA dehydratase activator"/>
    <property type="match status" value="1"/>
</dbReference>
<dbReference type="PANTHER" id="PTHR32329">
    <property type="entry name" value="BIFUNCTIONAL PROTEIN [INCLUDES 2-HYDROXYACYL-COA DEHYDRATASE (N-TER) AND ITS ACTIVATOR DOMAIN (C_TERM)-RELATED"/>
    <property type="match status" value="1"/>
</dbReference>
<dbReference type="AlphaFoldDB" id="A0A9D2G7X2"/>
<dbReference type="NCBIfam" id="TIGR00241">
    <property type="entry name" value="CoA_E_activ"/>
    <property type="match status" value="1"/>
</dbReference>
<gene>
    <name evidence="7" type="ORF">H9723_01080</name>
</gene>
<dbReference type="InterPro" id="IPR051805">
    <property type="entry name" value="Dehydratase_Activator_Redct"/>
</dbReference>
<reference evidence="7" key="1">
    <citation type="journal article" date="2021" name="PeerJ">
        <title>Extensive microbial diversity within the chicken gut microbiome revealed by metagenomics and culture.</title>
        <authorList>
            <person name="Gilroy R."/>
            <person name="Ravi A."/>
            <person name="Getino M."/>
            <person name="Pursley I."/>
            <person name="Horton D.L."/>
            <person name="Alikhan N.F."/>
            <person name="Baker D."/>
            <person name="Gharbi K."/>
            <person name="Hall N."/>
            <person name="Watson M."/>
            <person name="Adriaenssens E.M."/>
            <person name="Foster-Nyarko E."/>
            <person name="Jarju S."/>
            <person name="Secka A."/>
            <person name="Antonio M."/>
            <person name="Oren A."/>
            <person name="Chaudhuri R.R."/>
            <person name="La Ragione R."/>
            <person name="Hildebrand F."/>
            <person name="Pallen M.J."/>
        </authorList>
    </citation>
    <scope>NUCLEOTIDE SEQUENCE</scope>
    <source>
        <strain evidence="7">CHK196-3914</strain>
    </source>
</reference>
<dbReference type="SUPFAM" id="SSF53067">
    <property type="entry name" value="Actin-like ATPase domain"/>
    <property type="match status" value="1"/>
</dbReference>
<dbReference type="Gene3D" id="3.40.50.11900">
    <property type="match status" value="1"/>
</dbReference>
<feature type="domain" description="ATPase BadF/BadG/BcrA/BcrD type" evidence="6">
    <location>
        <begin position="315"/>
        <end position="563"/>
    </location>
</feature>
<dbReference type="CDD" id="cd24036">
    <property type="entry name" value="ASKHA_NBD_BcrAD_BadFG_HgdC_HadI"/>
    <property type="match status" value="1"/>
</dbReference>